<dbReference type="OrthoDB" id="4764735at2759"/>
<name>A0A2J6R4U4_HYAVF</name>
<sequence>MINVMKQLDFTLKGTNVPAEKDIANARFDLDCRLLTLKYDPKAAKEEDELDKLKKEFEEERKQAEAVQKMEEQTLRQRFECLRSFWAEEYWTRIMDSQEGDEVRHGSDYQAFVNACDLLDGKCFINFPAIEKSKCYVYECKAVKTLGVCRHNVEKTFRGSGVYSPDFLAQQVKLWHPGNFVGNGTDDRVEMAQEFFELLQSLSDGPDITRWMEFYNGVQLFVN</sequence>
<protein>
    <submittedName>
        <fullName evidence="2">Uncharacterized protein</fullName>
    </submittedName>
</protein>
<proteinExistence type="predicted"/>
<accession>A0A2J6R4U4</accession>
<reference evidence="2 3" key="1">
    <citation type="submission" date="2016-04" db="EMBL/GenBank/DDBJ databases">
        <title>A degradative enzymes factory behind the ericoid mycorrhizal symbiosis.</title>
        <authorList>
            <consortium name="DOE Joint Genome Institute"/>
            <person name="Martino E."/>
            <person name="Morin E."/>
            <person name="Grelet G."/>
            <person name="Kuo A."/>
            <person name="Kohler A."/>
            <person name="Daghino S."/>
            <person name="Barry K."/>
            <person name="Choi C."/>
            <person name="Cichocki N."/>
            <person name="Clum A."/>
            <person name="Copeland A."/>
            <person name="Hainaut M."/>
            <person name="Haridas S."/>
            <person name="Labutti K."/>
            <person name="Lindquist E."/>
            <person name="Lipzen A."/>
            <person name="Khouja H.-R."/>
            <person name="Murat C."/>
            <person name="Ohm R."/>
            <person name="Olson A."/>
            <person name="Spatafora J."/>
            <person name="Veneault-Fourrey C."/>
            <person name="Henrissat B."/>
            <person name="Grigoriev I."/>
            <person name="Martin F."/>
            <person name="Perotto S."/>
        </authorList>
    </citation>
    <scope>NUCLEOTIDE SEQUENCE [LARGE SCALE GENOMIC DNA]</scope>
    <source>
        <strain evidence="2 3">F</strain>
    </source>
</reference>
<evidence type="ECO:0000313" key="2">
    <source>
        <dbReference type="EMBL" id="PMD33533.1"/>
    </source>
</evidence>
<dbReference type="EMBL" id="KZ613956">
    <property type="protein sequence ID" value="PMD33533.1"/>
    <property type="molecule type" value="Genomic_DNA"/>
</dbReference>
<evidence type="ECO:0000313" key="3">
    <source>
        <dbReference type="Proteomes" id="UP000235786"/>
    </source>
</evidence>
<organism evidence="2 3">
    <name type="scientific">Hyaloscypha variabilis (strain UAMH 11265 / GT02V1 / F)</name>
    <name type="common">Meliniomyces variabilis</name>
    <dbReference type="NCBI Taxonomy" id="1149755"/>
    <lineage>
        <taxon>Eukaryota</taxon>
        <taxon>Fungi</taxon>
        <taxon>Dikarya</taxon>
        <taxon>Ascomycota</taxon>
        <taxon>Pezizomycotina</taxon>
        <taxon>Leotiomycetes</taxon>
        <taxon>Helotiales</taxon>
        <taxon>Hyaloscyphaceae</taxon>
        <taxon>Hyaloscypha</taxon>
        <taxon>Hyaloscypha variabilis</taxon>
    </lineage>
</organism>
<gene>
    <name evidence="2" type="ORF">L207DRAFT_589898</name>
</gene>
<keyword evidence="1" id="KW-0175">Coiled coil</keyword>
<dbReference type="AlphaFoldDB" id="A0A2J6R4U4"/>
<feature type="coiled-coil region" evidence="1">
    <location>
        <begin position="43"/>
        <end position="74"/>
    </location>
</feature>
<keyword evidence="3" id="KW-1185">Reference proteome</keyword>
<evidence type="ECO:0000256" key="1">
    <source>
        <dbReference type="SAM" id="Coils"/>
    </source>
</evidence>
<dbReference type="Proteomes" id="UP000235786">
    <property type="component" value="Unassembled WGS sequence"/>
</dbReference>